<sequence length="79" mass="9110">MALTRDRAVVSVCENCDLEVLTPSFRVKGVTYFFCIDQDLSKIEAFMKEDEESTDLIPKLEDNIPKLQKLLLDEEKILD</sequence>
<dbReference type="Proteomes" id="UP000501690">
    <property type="component" value="Linkage Group LG1"/>
</dbReference>
<keyword evidence="2" id="KW-1185">Reference proteome</keyword>
<proteinExistence type="predicted"/>
<reference evidence="1 2" key="1">
    <citation type="submission" date="2019-04" db="EMBL/GenBank/DDBJ databases">
        <title>An improved genome assembly and genetic linkage map for asparagus bean, Vigna unguiculata ssp. sesquipedialis.</title>
        <authorList>
            <person name="Xia Q."/>
            <person name="Zhang R."/>
            <person name="Dong Y."/>
        </authorList>
    </citation>
    <scope>NUCLEOTIDE SEQUENCE [LARGE SCALE GENOMIC DNA]</scope>
    <source>
        <tissue evidence="1">Leaf</tissue>
    </source>
</reference>
<dbReference type="EMBL" id="CP039345">
    <property type="protein sequence ID" value="QCD78444.1"/>
    <property type="molecule type" value="Genomic_DNA"/>
</dbReference>
<evidence type="ECO:0000313" key="2">
    <source>
        <dbReference type="Proteomes" id="UP000501690"/>
    </source>
</evidence>
<protein>
    <submittedName>
        <fullName evidence="1">Structural maintenance of chromosome 4</fullName>
    </submittedName>
</protein>
<accession>A0A4D6KXI4</accession>
<evidence type="ECO:0000313" key="1">
    <source>
        <dbReference type="EMBL" id="QCD78444.1"/>
    </source>
</evidence>
<dbReference type="AlphaFoldDB" id="A0A4D6KXI4"/>
<name>A0A4D6KXI4_VIGUN</name>
<gene>
    <name evidence="1" type="ORF">DEO72_LG1g2077</name>
</gene>
<organism evidence="1 2">
    <name type="scientific">Vigna unguiculata</name>
    <name type="common">Cowpea</name>
    <dbReference type="NCBI Taxonomy" id="3917"/>
    <lineage>
        <taxon>Eukaryota</taxon>
        <taxon>Viridiplantae</taxon>
        <taxon>Streptophyta</taxon>
        <taxon>Embryophyta</taxon>
        <taxon>Tracheophyta</taxon>
        <taxon>Spermatophyta</taxon>
        <taxon>Magnoliopsida</taxon>
        <taxon>eudicotyledons</taxon>
        <taxon>Gunneridae</taxon>
        <taxon>Pentapetalae</taxon>
        <taxon>rosids</taxon>
        <taxon>fabids</taxon>
        <taxon>Fabales</taxon>
        <taxon>Fabaceae</taxon>
        <taxon>Papilionoideae</taxon>
        <taxon>50 kb inversion clade</taxon>
        <taxon>NPAAA clade</taxon>
        <taxon>indigoferoid/millettioid clade</taxon>
        <taxon>Phaseoleae</taxon>
        <taxon>Vigna</taxon>
    </lineage>
</organism>